<organism evidence="1 2">
    <name type="scientific">Faecalibaculum rodentium</name>
    <dbReference type="NCBI Taxonomy" id="1702221"/>
    <lineage>
        <taxon>Bacteria</taxon>
        <taxon>Bacillati</taxon>
        <taxon>Bacillota</taxon>
        <taxon>Erysipelotrichia</taxon>
        <taxon>Erysipelotrichales</taxon>
        <taxon>Erysipelotrichaceae</taxon>
        <taxon>Faecalibaculum</taxon>
    </lineage>
</organism>
<dbReference type="EMBL" id="CP011391">
    <property type="protein sequence ID" value="AMK55540.1"/>
    <property type="molecule type" value="Genomic_DNA"/>
</dbReference>
<dbReference type="KEGG" id="fro:AALO17_24060"/>
<evidence type="ECO:0000313" key="1">
    <source>
        <dbReference type="EMBL" id="AMK55540.1"/>
    </source>
</evidence>
<protein>
    <submittedName>
        <fullName evidence="1">Uncharacterized protein</fullName>
    </submittedName>
</protein>
<sequence>MEEQRALLQGMSSIGRLEAVQSSLAGERMMAVRKKSGKKRQNTV</sequence>
<dbReference type="AlphaFoldDB" id="A0A140DY13"/>
<proteinExistence type="predicted"/>
<evidence type="ECO:0000313" key="2">
    <source>
        <dbReference type="Proteomes" id="UP000069771"/>
    </source>
</evidence>
<keyword evidence="2" id="KW-1185">Reference proteome</keyword>
<reference evidence="1 2" key="1">
    <citation type="journal article" date="2016" name="Gut Pathog.">
        <title>Whole genome sequencing of "Faecalibaculum rodentium" ALO17, isolated from C57BL/6J laboratory mouse feces.</title>
        <authorList>
            <person name="Lim S."/>
            <person name="Chang D.H."/>
            <person name="Ahn S."/>
            <person name="Kim B.C."/>
        </authorList>
    </citation>
    <scope>NUCLEOTIDE SEQUENCE [LARGE SCALE GENOMIC DNA]</scope>
    <source>
        <strain evidence="1 2">Alo17</strain>
    </source>
</reference>
<gene>
    <name evidence="1" type="ORF">AALO17_24060</name>
</gene>
<dbReference type="STRING" id="1702221.AALO17_24060"/>
<dbReference type="Proteomes" id="UP000069771">
    <property type="component" value="Chromosome"/>
</dbReference>
<accession>A0A140DY13</accession>
<name>A0A140DY13_9FIRM</name>